<accession>A0A7I8VI87</accession>
<evidence type="ECO:0000256" key="10">
    <source>
        <dbReference type="SAM" id="Phobius"/>
    </source>
</evidence>
<dbReference type="InterPro" id="IPR001841">
    <property type="entry name" value="Znf_RING"/>
</dbReference>
<proteinExistence type="predicted"/>
<evidence type="ECO:0000256" key="5">
    <source>
        <dbReference type="ARBA" id="ARBA00022833"/>
    </source>
</evidence>
<dbReference type="GO" id="GO:0036503">
    <property type="term" value="P:ERAD pathway"/>
    <property type="evidence" value="ECO:0007669"/>
    <property type="project" value="TreeGrafter"/>
</dbReference>
<feature type="transmembrane region" description="Helical" evidence="10">
    <location>
        <begin position="914"/>
        <end position="931"/>
    </location>
</feature>
<comment type="subcellular location">
    <subcellularLocation>
        <location evidence="1">Membrane</location>
        <topology evidence="1">Multi-pass membrane protein</topology>
    </subcellularLocation>
</comment>
<evidence type="ECO:0000256" key="2">
    <source>
        <dbReference type="ARBA" id="ARBA00022692"/>
    </source>
</evidence>
<dbReference type="PANTHER" id="PTHR13407:SF0">
    <property type="entry name" value="FI05221P"/>
    <property type="match status" value="1"/>
</dbReference>
<evidence type="ECO:0000256" key="4">
    <source>
        <dbReference type="ARBA" id="ARBA00022771"/>
    </source>
</evidence>
<organism evidence="12 13">
    <name type="scientific">Dimorphilus gyrociliatus</name>
    <dbReference type="NCBI Taxonomy" id="2664684"/>
    <lineage>
        <taxon>Eukaryota</taxon>
        <taxon>Metazoa</taxon>
        <taxon>Spiralia</taxon>
        <taxon>Lophotrochozoa</taxon>
        <taxon>Annelida</taxon>
        <taxon>Polychaeta</taxon>
        <taxon>Polychaeta incertae sedis</taxon>
        <taxon>Dinophilidae</taxon>
        <taxon>Dimorphilus</taxon>
    </lineage>
</organism>
<keyword evidence="13" id="KW-1185">Reference proteome</keyword>
<evidence type="ECO:0000256" key="8">
    <source>
        <dbReference type="PROSITE-ProRule" id="PRU00175"/>
    </source>
</evidence>
<sequence length="1132" mass="130668">MRVCWIIKKKTFEDFFIWLNDSIPEEYFIDGGDFAFGAVKDQVHSKDEVFITITPDIEVIGLLQAHGLPLIINDLVEMDAVQNSSKIDLSVVLERFYEIGVTTQTIKKIWTEMNKLKFTALSSKLVTPSVTNYDPMTESERKESLFENHTIVLIKFSRFTPYHVTLSSSVDWVENHQHHSLVKVAKPFIMLSHHNSIREDCANPFYKNKQDKCANNDNKATDLLRNQLERIIERKAKDFYEQRPFNYTLTKKVIYNNPLKQFIAAFNIKPNMMLFNETSHGTTISGERVCKTGCTCHTEAEDHDISSLVKNFHIELMELIAKKMSMKLHLIASSSSKSSIVTRDQKSGHFNKVYREIIQGVIHTSVEPVQVTSKLRNIFDFSISLNDAKLAVLIKNDLYDKHIHYQHLMNKNIWIISISVGTLIFLIVKMSPYTKRGRLSRQLWTTPKLNDKTDFLTAMYTLFGLLFSQTRSSRPKAFSVKCLWFTWWLITLATSLIITCKMTEYAMDYSLKDEPYTLEELVAVKDYRFVVVRKSSIHIAISHLSNYEPYKQIYLRLVNNPDSLVDTWFEGLQMIKQSERGDKVAFIDTDRKLLSISMNEPCIYRVIISKQLTSSFPEAFPFQKGHALLPHFNKALMNVSEDDQYKELFSKWFPDRCQSKEKLEKSSFRTSVLDMKSILIIYIVLCTTFLIMALWSFATSKEYRPKVEKSTGVTEQLGNLKSSIKSKFYKTSSPALKRSIGSDDTTLLQADSKILSSGQSIVRSTDEGASSINSDTLMVVDDVVLSDRSASDSANIKVKSKDDSSSNVLPRKPRKGAGGKVNNKELQITLSPFEEEQRRFKIEHEKLHEKHKGHEKMHAEMVLILIVTLVVAQILLVQWKRLFPKSYHAVTLFGMWIIPIVFAIKFWWLRFMSIWIIFSVITLMIFYFATMTKIHPRTPRLVYRWFLLIYQISYTIGLIGYIIIMLTLFGFNVLILVKPQTAMDAGFLCLFYGLYYGVVGRDLAELCTDKMASQIGYYTETGLPSRKLESNICAVCGQEVSFADEETDEVKVKLNCGHYFHEFCIRGWCIVGKKQTCPYCKEKVDLKRMFSNPWEKPHVLYGNLLDWIRYLVAWQPVIIVLVQLINWTLGLE</sequence>
<dbReference type="GO" id="GO:0000139">
    <property type="term" value="C:Golgi membrane"/>
    <property type="evidence" value="ECO:0007669"/>
    <property type="project" value="TreeGrafter"/>
</dbReference>
<dbReference type="InterPro" id="IPR001320">
    <property type="entry name" value="Iontro_rcpt_C"/>
</dbReference>
<feature type="transmembrane region" description="Helical" evidence="10">
    <location>
        <begin position="413"/>
        <end position="434"/>
    </location>
</feature>
<feature type="transmembrane region" description="Helical" evidence="10">
    <location>
        <begin position="679"/>
        <end position="698"/>
    </location>
</feature>
<dbReference type="EMBL" id="CAJFCJ010000006">
    <property type="protein sequence ID" value="CAD5115387.1"/>
    <property type="molecule type" value="Genomic_DNA"/>
</dbReference>
<evidence type="ECO:0000256" key="3">
    <source>
        <dbReference type="ARBA" id="ARBA00022723"/>
    </source>
</evidence>
<feature type="transmembrane region" description="Helical" evidence="10">
    <location>
        <begin position="857"/>
        <end position="877"/>
    </location>
</feature>
<gene>
    <name evidence="12" type="ORF">DGYR_LOCUS4134</name>
</gene>
<dbReference type="Gene3D" id="3.30.40.10">
    <property type="entry name" value="Zinc/RING finger domain, C3HC4 (zinc finger)"/>
    <property type="match status" value="1"/>
</dbReference>
<feature type="domain" description="RING-type" evidence="11">
    <location>
        <begin position="1033"/>
        <end position="1081"/>
    </location>
</feature>
<keyword evidence="2 10" id="KW-0812">Transmembrane</keyword>
<dbReference type="OrthoDB" id="446635at2759"/>
<keyword evidence="3" id="KW-0479">Metal-binding</keyword>
<evidence type="ECO:0000256" key="1">
    <source>
        <dbReference type="ARBA" id="ARBA00004141"/>
    </source>
</evidence>
<keyword evidence="6 10" id="KW-1133">Transmembrane helix</keyword>
<dbReference type="InterPro" id="IPR013083">
    <property type="entry name" value="Znf_RING/FYVE/PHD"/>
</dbReference>
<feature type="transmembrane region" description="Helical" evidence="10">
    <location>
        <begin position="952"/>
        <end position="977"/>
    </location>
</feature>
<keyword evidence="5" id="KW-0862">Zinc</keyword>
<evidence type="ECO:0000256" key="6">
    <source>
        <dbReference type="ARBA" id="ARBA00022989"/>
    </source>
</evidence>
<dbReference type="Pfam" id="PF00060">
    <property type="entry name" value="Lig_chan"/>
    <property type="match status" value="1"/>
</dbReference>
<dbReference type="Gene3D" id="3.40.190.10">
    <property type="entry name" value="Periplasmic binding protein-like II"/>
    <property type="match status" value="3"/>
</dbReference>
<feature type="transmembrane region" description="Helical" evidence="10">
    <location>
        <begin position="484"/>
        <end position="502"/>
    </location>
</feature>
<comment type="caution">
    <text evidence="12">The sequence shown here is derived from an EMBL/GenBank/DDBJ whole genome shotgun (WGS) entry which is preliminary data.</text>
</comment>
<protein>
    <submittedName>
        <fullName evidence="12">DgyrCDS4366</fullName>
    </submittedName>
</protein>
<evidence type="ECO:0000313" key="13">
    <source>
        <dbReference type="Proteomes" id="UP000549394"/>
    </source>
</evidence>
<dbReference type="Proteomes" id="UP000549394">
    <property type="component" value="Unassembled WGS sequence"/>
</dbReference>
<dbReference type="SUPFAM" id="SSF57850">
    <property type="entry name" value="RING/U-box"/>
    <property type="match status" value="1"/>
</dbReference>
<dbReference type="GO" id="GO:0008270">
    <property type="term" value="F:zinc ion binding"/>
    <property type="evidence" value="ECO:0007669"/>
    <property type="project" value="UniProtKB-KW"/>
</dbReference>
<keyword evidence="4 8" id="KW-0863">Zinc-finger</keyword>
<feature type="region of interest" description="Disordered" evidence="9">
    <location>
        <begin position="795"/>
        <end position="821"/>
    </location>
</feature>
<evidence type="ECO:0000256" key="9">
    <source>
        <dbReference type="SAM" id="MobiDB-lite"/>
    </source>
</evidence>
<dbReference type="PANTHER" id="PTHR13407">
    <property type="entry name" value="RNF121 PROTEIN"/>
    <property type="match status" value="1"/>
</dbReference>
<dbReference type="SMART" id="SM00184">
    <property type="entry name" value="RING"/>
    <property type="match status" value="1"/>
</dbReference>
<evidence type="ECO:0000313" key="12">
    <source>
        <dbReference type="EMBL" id="CAD5115387.1"/>
    </source>
</evidence>
<keyword evidence="7 10" id="KW-0472">Membrane</keyword>
<dbReference type="SUPFAM" id="SSF53850">
    <property type="entry name" value="Periplasmic binding protein-like II"/>
    <property type="match status" value="1"/>
</dbReference>
<dbReference type="InterPro" id="IPR040176">
    <property type="entry name" value="RNF121/RNF175"/>
</dbReference>
<evidence type="ECO:0000256" key="7">
    <source>
        <dbReference type="ARBA" id="ARBA00023136"/>
    </source>
</evidence>
<dbReference type="PROSITE" id="PS50089">
    <property type="entry name" value="ZF_RING_2"/>
    <property type="match status" value="1"/>
</dbReference>
<evidence type="ECO:0000259" key="11">
    <source>
        <dbReference type="PROSITE" id="PS50089"/>
    </source>
</evidence>
<dbReference type="GO" id="GO:0061630">
    <property type="term" value="F:ubiquitin protein ligase activity"/>
    <property type="evidence" value="ECO:0007669"/>
    <property type="project" value="TreeGrafter"/>
</dbReference>
<name>A0A7I8VI87_9ANNE</name>
<dbReference type="GO" id="GO:0015276">
    <property type="term" value="F:ligand-gated monoatomic ion channel activity"/>
    <property type="evidence" value="ECO:0007669"/>
    <property type="project" value="InterPro"/>
</dbReference>
<dbReference type="GO" id="GO:0005789">
    <property type="term" value="C:endoplasmic reticulum membrane"/>
    <property type="evidence" value="ECO:0007669"/>
    <property type="project" value="TreeGrafter"/>
</dbReference>
<dbReference type="AlphaFoldDB" id="A0A7I8VI87"/>
<dbReference type="CDD" id="cd16475">
    <property type="entry name" value="RING-H2_RNF121-like"/>
    <property type="match status" value="1"/>
</dbReference>
<reference evidence="12 13" key="1">
    <citation type="submission" date="2020-08" db="EMBL/GenBank/DDBJ databases">
        <authorList>
            <person name="Hejnol A."/>
        </authorList>
    </citation>
    <scope>NUCLEOTIDE SEQUENCE [LARGE SCALE GENOMIC DNA]</scope>
</reference>
<feature type="transmembrane region" description="Helical" evidence="10">
    <location>
        <begin position="889"/>
        <end position="908"/>
    </location>
</feature>